<sequence>MPHAVGVGYALKMQDRLDLSRSPRVAAAYFGEGAASEGDFHGALNMAAMMNSPVIVICRNNDYAISTPTSEQYKGDGIASRGARYGIDSLHVNGTDVFAVYEATKAAWQKALENWGRPILLELMSYRMSHHSTSDDSSAYRNPEDVASWKESPSETPSYGCDDGWNTRASGTMSRISGSEHRSAKTLRRN</sequence>
<dbReference type="InterPro" id="IPR001017">
    <property type="entry name" value="DH_E1"/>
</dbReference>
<feature type="compositionally biased region" description="Polar residues" evidence="3">
    <location>
        <begin position="167"/>
        <end position="177"/>
    </location>
</feature>
<dbReference type="Gene3D" id="3.40.50.970">
    <property type="match status" value="1"/>
</dbReference>
<protein>
    <recommendedName>
        <fullName evidence="2">2-oxoisovalerate dehydrogenase subunit alpha</fullName>
        <ecNumber evidence="2">1.2.4.4</ecNumber>
    </recommendedName>
    <alternativeName>
        <fullName evidence="2">Branched-chain alpha-keto acid dehydrogenase E1 component alpha chain</fullName>
    </alternativeName>
</protein>
<dbReference type="PANTHER" id="PTHR43380:SF1">
    <property type="entry name" value="2-OXOISOVALERATE DEHYDROGENASE SUBUNIT ALPHA, MITOCHONDRIAL"/>
    <property type="match status" value="1"/>
</dbReference>
<dbReference type="EMBL" id="JAZAVK010000213">
    <property type="protein sequence ID" value="KAK7416279.1"/>
    <property type="molecule type" value="Genomic_DNA"/>
</dbReference>
<dbReference type="Proteomes" id="UP001498421">
    <property type="component" value="Unassembled WGS sequence"/>
</dbReference>
<keyword evidence="1 2" id="KW-0560">Oxidoreductase</keyword>
<evidence type="ECO:0000256" key="3">
    <source>
        <dbReference type="SAM" id="MobiDB-lite"/>
    </source>
</evidence>
<dbReference type="PANTHER" id="PTHR43380">
    <property type="entry name" value="2-OXOISOVALERATE DEHYDROGENASE SUBUNIT ALPHA, MITOCHONDRIAL"/>
    <property type="match status" value="1"/>
</dbReference>
<feature type="domain" description="Dehydrogenase E1 component" evidence="4">
    <location>
        <begin position="2"/>
        <end position="152"/>
    </location>
</feature>
<dbReference type="InterPro" id="IPR029061">
    <property type="entry name" value="THDP-binding"/>
</dbReference>
<comment type="function">
    <text evidence="2">The branched-chain alpha-keto dehydrogenase complex catalyzes the overall conversion of alpha-keto acids to acyl-CoA and CO(2). It contains multiple copies of three enzymatic components: branched-chain alpha-keto acid decarboxylase (E1), lipoamide acyltransferase (E2) and lipoamide dehydrogenase (E3).</text>
</comment>
<comment type="caution">
    <text evidence="5">The sequence shown here is derived from an EMBL/GenBank/DDBJ whole genome shotgun (WGS) entry which is preliminary data.</text>
</comment>
<evidence type="ECO:0000313" key="5">
    <source>
        <dbReference type="EMBL" id="KAK7416279.1"/>
    </source>
</evidence>
<evidence type="ECO:0000256" key="2">
    <source>
        <dbReference type="RuleBase" id="RU365014"/>
    </source>
</evidence>
<gene>
    <name evidence="5" type="ORF">QQZ08_012053</name>
</gene>
<organism evidence="5 6">
    <name type="scientific">Neonectria magnoliae</name>
    <dbReference type="NCBI Taxonomy" id="2732573"/>
    <lineage>
        <taxon>Eukaryota</taxon>
        <taxon>Fungi</taxon>
        <taxon>Dikarya</taxon>
        <taxon>Ascomycota</taxon>
        <taxon>Pezizomycotina</taxon>
        <taxon>Sordariomycetes</taxon>
        <taxon>Hypocreomycetidae</taxon>
        <taxon>Hypocreales</taxon>
        <taxon>Nectriaceae</taxon>
        <taxon>Neonectria</taxon>
    </lineage>
</organism>
<evidence type="ECO:0000256" key="1">
    <source>
        <dbReference type="ARBA" id="ARBA00023002"/>
    </source>
</evidence>
<name>A0ABR1H5G2_9HYPO</name>
<reference evidence="5 6" key="1">
    <citation type="journal article" date="2025" name="Microbiol. Resour. Announc.">
        <title>Draft genome sequences for Neonectria magnoliae and Neonectria punicea, canker pathogens of Liriodendron tulipifera and Acer saccharum in West Virginia.</title>
        <authorList>
            <person name="Petronek H.M."/>
            <person name="Kasson M.T."/>
            <person name="Metheny A.M."/>
            <person name="Stauder C.M."/>
            <person name="Lovett B."/>
            <person name="Lynch S.C."/>
            <person name="Garnas J.R."/>
            <person name="Kasson L.R."/>
            <person name="Stajich J.E."/>
        </authorList>
    </citation>
    <scope>NUCLEOTIDE SEQUENCE [LARGE SCALE GENOMIC DNA]</scope>
    <source>
        <strain evidence="5 6">NRRL 64651</strain>
    </source>
</reference>
<dbReference type="EC" id="1.2.4.4" evidence="2"/>
<feature type="region of interest" description="Disordered" evidence="3">
    <location>
        <begin position="131"/>
        <end position="190"/>
    </location>
</feature>
<evidence type="ECO:0000313" key="6">
    <source>
        <dbReference type="Proteomes" id="UP001498421"/>
    </source>
</evidence>
<proteinExistence type="inferred from homology"/>
<keyword evidence="6" id="KW-1185">Reference proteome</keyword>
<comment type="catalytic activity">
    <reaction evidence="2">
        <text>N(6)-[(R)-lipoyl]-L-lysyl-[protein] + 3-methyl-2-oxobutanoate + H(+) = N(6)-[(R)-S(8)-2-methylpropanoyldihydrolipoyl]-L-lysyl-[protein] + CO2</text>
        <dbReference type="Rhea" id="RHEA:13457"/>
        <dbReference type="Rhea" id="RHEA-COMP:10474"/>
        <dbReference type="Rhea" id="RHEA-COMP:10497"/>
        <dbReference type="ChEBI" id="CHEBI:11851"/>
        <dbReference type="ChEBI" id="CHEBI:15378"/>
        <dbReference type="ChEBI" id="CHEBI:16526"/>
        <dbReference type="ChEBI" id="CHEBI:83099"/>
        <dbReference type="ChEBI" id="CHEBI:83142"/>
        <dbReference type="EC" id="1.2.4.4"/>
    </reaction>
</comment>
<comment type="cofactor">
    <cofactor evidence="2">
        <name>thiamine diphosphate</name>
        <dbReference type="ChEBI" id="CHEBI:58937"/>
    </cofactor>
</comment>
<dbReference type="SUPFAM" id="SSF52518">
    <property type="entry name" value="Thiamin diphosphate-binding fold (THDP-binding)"/>
    <property type="match status" value="1"/>
</dbReference>
<accession>A0ABR1H5G2</accession>
<dbReference type="Pfam" id="PF00676">
    <property type="entry name" value="E1_dh"/>
    <property type="match status" value="1"/>
</dbReference>
<comment type="similarity">
    <text evidence="2">Belongs to the BCKDHA family.</text>
</comment>
<keyword evidence="2" id="KW-0786">Thiamine pyrophosphate</keyword>
<evidence type="ECO:0000259" key="4">
    <source>
        <dbReference type="Pfam" id="PF00676"/>
    </source>
</evidence>
<dbReference type="InterPro" id="IPR050771">
    <property type="entry name" value="Alpha-ketoacid_DH_E1_comp"/>
</dbReference>